<dbReference type="InterPro" id="IPR013783">
    <property type="entry name" value="Ig-like_fold"/>
</dbReference>
<dbReference type="PANTHER" id="PTHR38731">
    <property type="entry name" value="LIPL45-RELATED LIPOPROTEIN-RELATED"/>
    <property type="match status" value="1"/>
</dbReference>
<name>A0ABU2C4I3_9BURK</name>
<evidence type="ECO:0000313" key="4">
    <source>
        <dbReference type="EMBL" id="MDR7376157.1"/>
    </source>
</evidence>
<feature type="region of interest" description="Disordered" evidence="1">
    <location>
        <begin position="548"/>
        <end position="567"/>
    </location>
</feature>
<feature type="chain" id="PRO_5045371279" description="LysM domain-containing protein" evidence="2">
    <location>
        <begin position="31"/>
        <end position="567"/>
    </location>
</feature>
<dbReference type="InterPro" id="IPR018392">
    <property type="entry name" value="LysM"/>
</dbReference>
<evidence type="ECO:0000256" key="2">
    <source>
        <dbReference type="SAM" id="SignalP"/>
    </source>
</evidence>
<accession>A0ABU2C4I3</accession>
<dbReference type="EMBL" id="JAVDXT010000001">
    <property type="protein sequence ID" value="MDR7376157.1"/>
    <property type="molecule type" value="Genomic_DNA"/>
</dbReference>
<feature type="domain" description="LysM" evidence="3">
    <location>
        <begin position="33"/>
        <end position="80"/>
    </location>
</feature>
<dbReference type="RefSeq" id="WP_310370898.1">
    <property type="nucleotide sequence ID" value="NZ_JAVDXT010000001.1"/>
</dbReference>
<organism evidence="4 5">
    <name type="scientific">Rhodoferax ferrireducens</name>
    <dbReference type="NCBI Taxonomy" id="192843"/>
    <lineage>
        <taxon>Bacteria</taxon>
        <taxon>Pseudomonadati</taxon>
        <taxon>Pseudomonadota</taxon>
        <taxon>Betaproteobacteria</taxon>
        <taxon>Burkholderiales</taxon>
        <taxon>Comamonadaceae</taxon>
        <taxon>Rhodoferax</taxon>
    </lineage>
</organism>
<dbReference type="PIRSF" id="PIRSF029644">
    <property type="entry name" value="UCP029644"/>
    <property type="match status" value="1"/>
</dbReference>
<proteinExistence type="predicted"/>
<dbReference type="InterPro" id="IPR036116">
    <property type="entry name" value="FN3_sf"/>
</dbReference>
<dbReference type="Gene3D" id="2.60.40.10">
    <property type="entry name" value="Immunoglobulins"/>
    <property type="match status" value="2"/>
</dbReference>
<dbReference type="InterPro" id="IPR016930">
    <property type="entry name" value="UCP029644"/>
</dbReference>
<gene>
    <name evidence="4" type="ORF">J2X19_000815</name>
</gene>
<dbReference type="SUPFAM" id="SSF49265">
    <property type="entry name" value="Fibronectin type III"/>
    <property type="match status" value="1"/>
</dbReference>
<evidence type="ECO:0000313" key="5">
    <source>
        <dbReference type="Proteomes" id="UP001180487"/>
    </source>
</evidence>
<keyword evidence="2" id="KW-0732">Signal</keyword>
<dbReference type="InterPro" id="IPR006860">
    <property type="entry name" value="FecR"/>
</dbReference>
<dbReference type="Gene3D" id="2.60.120.1440">
    <property type="match status" value="1"/>
</dbReference>
<sequence length="567" mass="60541">MSFAPLTRLPLQASIAVAAALLGAAPAAHAQNISYTLQPGENLYGLAKRLLHKPEQWKQIQLANKVRNPLRLLPGTLLMIPVHLLRPQPALVTILHAIGDAHAALPGQAKELPLQKGQQLPQGSQLTVGEQGFVTLQLADGSTIRLPANTQVQLSEVLYAPASKDIQATIQLDRGRVESKVVPLPSANSRFEIRTPHAVGGVRGTDFGVAIGDNGAFLNDVREGAVQVSALASHKPGPHALVHAGEGSRLGTADGQFTIAPLLPAPDLSQIPSVLEDVSFIELPLPGSTQATSYQVMIASDNTFNQVLRYGSFAPALVRFTGLDDGDYQLAVRPVDPQGIVGREAVRPIRVKARPEAPFMQQPQQGSQLFTTAVDVRCTENPGVQGYHLQLAHDQGFQNLAADLSYLPACSHTAHDLAPGAYFWRVASVKSTPDGARDQGPYSKPASFTLLPIPPKPPTPSIHADGASLLSVQWGTSQTQGLRYRVQLAHDIAFNNLLDDSVVDTSQYVRPLPPAGVYYVRLQQLDQEGRGGAFTAAQSVMVPGRLMASDQQPVVSSDGTPLRPGKP</sequence>
<dbReference type="InterPro" id="IPR036779">
    <property type="entry name" value="LysM_dom_sf"/>
</dbReference>
<protein>
    <recommendedName>
        <fullName evidence="3">LysM domain-containing protein</fullName>
    </recommendedName>
</protein>
<dbReference type="Gene3D" id="3.10.350.10">
    <property type="entry name" value="LysM domain"/>
    <property type="match status" value="1"/>
</dbReference>
<comment type="caution">
    <text evidence="4">The sequence shown here is derived from an EMBL/GenBank/DDBJ whole genome shotgun (WGS) entry which is preliminary data.</text>
</comment>
<dbReference type="PROSITE" id="PS51782">
    <property type="entry name" value="LYSM"/>
    <property type="match status" value="1"/>
</dbReference>
<evidence type="ECO:0000259" key="3">
    <source>
        <dbReference type="PROSITE" id="PS51782"/>
    </source>
</evidence>
<reference evidence="4 5" key="1">
    <citation type="submission" date="2023-07" db="EMBL/GenBank/DDBJ databases">
        <title>Sorghum-associated microbial communities from plants grown in Nebraska, USA.</title>
        <authorList>
            <person name="Schachtman D."/>
        </authorList>
    </citation>
    <scope>NUCLEOTIDE SEQUENCE [LARGE SCALE GENOMIC DNA]</scope>
    <source>
        <strain evidence="4 5">BE313</strain>
    </source>
</reference>
<dbReference type="PANTHER" id="PTHR38731:SF1">
    <property type="entry name" value="FECR PROTEIN DOMAIN-CONTAINING PROTEIN"/>
    <property type="match status" value="1"/>
</dbReference>
<keyword evidence="5" id="KW-1185">Reference proteome</keyword>
<feature type="compositionally biased region" description="Polar residues" evidence="1">
    <location>
        <begin position="549"/>
        <end position="559"/>
    </location>
</feature>
<dbReference type="Proteomes" id="UP001180487">
    <property type="component" value="Unassembled WGS sequence"/>
</dbReference>
<feature type="signal peptide" evidence="2">
    <location>
        <begin position="1"/>
        <end position="30"/>
    </location>
</feature>
<evidence type="ECO:0000256" key="1">
    <source>
        <dbReference type="SAM" id="MobiDB-lite"/>
    </source>
</evidence>
<dbReference type="Pfam" id="PF04773">
    <property type="entry name" value="FecR"/>
    <property type="match status" value="1"/>
</dbReference>